<evidence type="ECO:0000256" key="1">
    <source>
        <dbReference type="SAM" id="Phobius"/>
    </source>
</evidence>
<protein>
    <submittedName>
        <fullName evidence="3">Transglutaminase-like enzyme, putative cysteine protease</fullName>
    </submittedName>
</protein>
<organism evidence="3 4">
    <name type="scientific">Paenibacillus tianmuensis</name>
    <dbReference type="NCBI Taxonomy" id="624147"/>
    <lineage>
        <taxon>Bacteria</taxon>
        <taxon>Bacillati</taxon>
        <taxon>Bacillota</taxon>
        <taxon>Bacilli</taxon>
        <taxon>Bacillales</taxon>
        <taxon>Paenibacillaceae</taxon>
        <taxon>Paenibacillus</taxon>
    </lineage>
</organism>
<feature type="transmembrane region" description="Helical" evidence="1">
    <location>
        <begin position="382"/>
        <end position="400"/>
    </location>
</feature>
<dbReference type="STRING" id="624147.SAMN04487970_103332"/>
<keyword evidence="3" id="KW-0378">Hydrolase</keyword>
<keyword evidence="4" id="KW-1185">Reference proteome</keyword>
<dbReference type="PANTHER" id="PTHR38339:SF1">
    <property type="entry name" value="TRANSGLUTAMINASE-LIKE DOMAIN-CONTAINING PROTEIN"/>
    <property type="match status" value="1"/>
</dbReference>
<reference evidence="4" key="1">
    <citation type="submission" date="2016-10" db="EMBL/GenBank/DDBJ databases">
        <authorList>
            <person name="Varghese N."/>
            <person name="Submissions S."/>
        </authorList>
    </citation>
    <scope>NUCLEOTIDE SEQUENCE [LARGE SCALE GENOMIC DNA]</scope>
    <source>
        <strain evidence="4">CGMCC 1.8946</strain>
    </source>
</reference>
<dbReference type="PANTHER" id="PTHR38339">
    <property type="entry name" value="TRANSGLUTAMINASE DOMAIN PROTEIN"/>
    <property type="match status" value="1"/>
</dbReference>
<dbReference type="RefSeq" id="WP_167670263.1">
    <property type="nucleotide sequence ID" value="NZ_FMTT01000033.1"/>
</dbReference>
<keyword evidence="1" id="KW-0472">Membrane</keyword>
<dbReference type="EMBL" id="FMTT01000033">
    <property type="protein sequence ID" value="SCW71584.1"/>
    <property type="molecule type" value="Genomic_DNA"/>
</dbReference>
<dbReference type="Pfam" id="PF01841">
    <property type="entry name" value="Transglut_core"/>
    <property type="match status" value="1"/>
</dbReference>
<keyword evidence="1" id="KW-0812">Transmembrane</keyword>
<dbReference type="Gene3D" id="3.10.620.30">
    <property type="match status" value="1"/>
</dbReference>
<dbReference type="GO" id="GO:0008233">
    <property type="term" value="F:peptidase activity"/>
    <property type="evidence" value="ECO:0007669"/>
    <property type="project" value="UniProtKB-KW"/>
</dbReference>
<feature type="transmembrane region" description="Helical" evidence="1">
    <location>
        <begin position="357"/>
        <end position="375"/>
    </location>
</feature>
<dbReference type="InterPro" id="IPR038765">
    <property type="entry name" value="Papain-like_cys_pep_sf"/>
</dbReference>
<dbReference type="SMART" id="SM00460">
    <property type="entry name" value="TGc"/>
    <property type="match status" value="1"/>
</dbReference>
<feature type="domain" description="Transglutaminase-like" evidence="2">
    <location>
        <begin position="171"/>
        <end position="231"/>
    </location>
</feature>
<feature type="transmembrane region" description="Helical" evidence="1">
    <location>
        <begin position="406"/>
        <end position="427"/>
    </location>
</feature>
<name>A0A1G4SQT6_9BACL</name>
<gene>
    <name evidence="3" type="ORF">SAMN04487970_103332</name>
</gene>
<keyword evidence="1" id="KW-1133">Transmembrane helix</keyword>
<evidence type="ECO:0000259" key="2">
    <source>
        <dbReference type="SMART" id="SM00460"/>
    </source>
</evidence>
<dbReference type="AlphaFoldDB" id="A0A1G4SQT6"/>
<dbReference type="SUPFAM" id="SSF54001">
    <property type="entry name" value="Cysteine proteinases"/>
    <property type="match status" value="1"/>
</dbReference>
<dbReference type="GO" id="GO:0006508">
    <property type="term" value="P:proteolysis"/>
    <property type="evidence" value="ECO:0007669"/>
    <property type="project" value="UniProtKB-KW"/>
</dbReference>
<dbReference type="Proteomes" id="UP000198601">
    <property type="component" value="Unassembled WGS sequence"/>
</dbReference>
<sequence length="428" mass="49293">MKPLYRIEYHFIKTYRVDYTYLNKQDSPVSLWLSLPADSMTQRNIRILQQTAPKELNLLPTGNQLAYYELLPGENVAFSCLFDSYETRLVPFDPNNNKDNKAEVPELTEDERLFYLRSTPLVPLTDEIRQEAIRIVGDSKEPIEQARKLFFHLVQHYKYIYPPKERGASAMRRNQRGDCGEFSFLFAAYCRSLHIPCRTVFGSWATGRLRAHAWNEFFVEGVGWVPVDASVQVSMKSQWNKLAFVTGYGARNTKHYYFGNLEGKRIVFSLDPNVPLFPPFPEGSQLAATSQEQLLNIGEEMFAWGFQAQYGTAPYLQPAYTQFTSPVAPGPTTEDYLGSWHVKETGLIQALSLKLKYAAFIASMLCWGTYYVLSWTFAKLEWLNLFSTLCYCLFLLVSILRKEAYYVMYILFGLMLLSALRGLSLFVK</sequence>
<evidence type="ECO:0000313" key="3">
    <source>
        <dbReference type="EMBL" id="SCW71584.1"/>
    </source>
</evidence>
<accession>A0A1G4SQT6</accession>
<keyword evidence="3" id="KW-0645">Protease</keyword>
<dbReference type="InterPro" id="IPR002931">
    <property type="entry name" value="Transglutaminase-like"/>
</dbReference>
<proteinExistence type="predicted"/>
<evidence type="ECO:0000313" key="4">
    <source>
        <dbReference type="Proteomes" id="UP000198601"/>
    </source>
</evidence>